<dbReference type="InterPro" id="IPR040442">
    <property type="entry name" value="Pyrv_kinase-like_dom_sf"/>
</dbReference>
<dbReference type="STRING" id="1108045.GORHZ_171_00070"/>
<keyword evidence="2" id="KW-0479">Metal-binding</keyword>
<dbReference type="eggNOG" id="COG3836">
    <property type="taxonomic scope" value="Bacteria"/>
</dbReference>
<dbReference type="Proteomes" id="UP000008363">
    <property type="component" value="Unassembled WGS sequence"/>
</dbReference>
<feature type="domain" description="HpcH/HpaI aldolase/citrate lyase" evidence="4">
    <location>
        <begin position="15"/>
        <end position="231"/>
    </location>
</feature>
<evidence type="ECO:0000259" key="4">
    <source>
        <dbReference type="Pfam" id="PF03328"/>
    </source>
</evidence>
<dbReference type="OrthoDB" id="86160at2"/>
<dbReference type="SUPFAM" id="SSF51621">
    <property type="entry name" value="Phosphoenolpyruvate/pyruvate domain"/>
    <property type="match status" value="1"/>
</dbReference>
<dbReference type="Pfam" id="PF03328">
    <property type="entry name" value="HpcH_HpaI"/>
    <property type="match status" value="1"/>
</dbReference>
<dbReference type="GO" id="GO:0005737">
    <property type="term" value="C:cytoplasm"/>
    <property type="evidence" value="ECO:0007669"/>
    <property type="project" value="TreeGrafter"/>
</dbReference>
<gene>
    <name evidence="5" type="ORF">GORHZ_171_00070</name>
</gene>
<evidence type="ECO:0000313" key="5">
    <source>
        <dbReference type="EMBL" id="GAB92334.1"/>
    </source>
</evidence>
<evidence type="ECO:0000256" key="3">
    <source>
        <dbReference type="ARBA" id="ARBA00023239"/>
    </source>
</evidence>
<sequence length="255" mass="26460">MNVIQKALAAGRPTYGIWMTAPSNISAEVLGRGPWDWILLDMQHGSIDAGNLLPMIQAVELGGGATLVRVAVNEPSLIMRALDLGAIGVVVPMVSTPEQARAAADATRYPPLGTRSFGPIRNFYGVEAASASTTCLVMIETVEGLDNVEAIAATPGVDGLFVGPMDLGLSLGEGLDGATPGNRVVSEAIARIVAAADAHGIFVGVAGMGAEHTEELLKAGVRLVTMGSDIGYLSAGLSVGARRIDGWNDRFRNVR</sequence>
<evidence type="ECO:0000256" key="1">
    <source>
        <dbReference type="ARBA" id="ARBA00005568"/>
    </source>
</evidence>
<dbReference type="GO" id="GO:0046872">
    <property type="term" value="F:metal ion binding"/>
    <property type="evidence" value="ECO:0007669"/>
    <property type="project" value="UniProtKB-KW"/>
</dbReference>
<organism evidence="5 6">
    <name type="scientific">Gordonia rhizosphera NBRC 16068</name>
    <dbReference type="NCBI Taxonomy" id="1108045"/>
    <lineage>
        <taxon>Bacteria</taxon>
        <taxon>Bacillati</taxon>
        <taxon>Actinomycetota</taxon>
        <taxon>Actinomycetes</taxon>
        <taxon>Mycobacteriales</taxon>
        <taxon>Gordoniaceae</taxon>
        <taxon>Gordonia</taxon>
    </lineage>
</organism>
<protein>
    <submittedName>
        <fullName evidence="5">Putative aldolase</fullName>
    </submittedName>
</protein>
<accession>K6X0N3</accession>
<dbReference type="EMBL" id="BAHC01000171">
    <property type="protein sequence ID" value="GAB92334.1"/>
    <property type="molecule type" value="Genomic_DNA"/>
</dbReference>
<name>K6X0N3_9ACTN</name>
<dbReference type="RefSeq" id="WP_006336636.1">
    <property type="nucleotide sequence ID" value="NZ_BAHC01000171.1"/>
</dbReference>
<dbReference type="PANTHER" id="PTHR30502">
    <property type="entry name" value="2-KETO-3-DEOXY-L-RHAMNONATE ALDOLASE"/>
    <property type="match status" value="1"/>
</dbReference>
<dbReference type="AlphaFoldDB" id="K6X0N3"/>
<dbReference type="InterPro" id="IPR015813">
    <property type="entry name" value="Pyrv/PenolPyrv_kinase-like_dom"/>
</dbReference>
<comment type="similarity">
    <text evidence="1">Belongs to the HpcH/HpaI aldolase family.</text>
</comment>
<dbReference type="InterPro" id="IPR005000">
    <property type="entry name" value="Aldolase/citrate-lyase_domain"/>
</dbReference>
<keyword evidence="3" id="KW-0456">Lyase</keyword>
<evidence type="ECO:0000256" key="2">
    <source>
        <dbReference type="ARBA" id="ARBA00022723"/>
    </source>
</evidence>
<dbReference type="InterPro" id="IPR050251">
    <property type="entry name" value="HpcH-HpaI_aldolase"/>
</dbReference>
<dbReference type="Gene3D" id="3.20.20.60">
    <property type="entry name" value="Phosphoenolpyruvate-binding domains"/>
    <property type="match status" value="1"/>
</dbReference>
<evidence type="ECO:0000313" key="6">
    <source>
        <dbReference type="Proteomes" id="UP000008363"/>
    </source>
</evidence>
<comment type="caution">
    <text evidence="5">The sequence shown here is derived from an EMBL/GenBank/DDBJ whole genome shotgun (WGS) entry which is preliminary data.</text>
</comment>
<dbReference type="PANTHER" id="PTHR30502:SF0">
    <property type="entry name" value="PHOSPHOENOLPYRUVATE CARBOXYLASE FAMILY PROTEIN"/>
    <property type="match status" value="1"/>
</dbReference>
<reference evidence="5 6" key="1">
    <citation type="submission" date="2012-08" db="EMBL/GenBank/DDBJ databases">
        <title>Whole genome shotgun sequence of Gordonia rhizosphera NBRC 16068.</title>
        <authorList>
            <person name="Takarada H."/>
            <person name="Isaki S."/>
            <person name="Hosoyama A."/>
            <person name="Tsuchikane K."/>
            <person name="Katsumata H."/>
            <person name="Baba S."/>
            <person name="Ohji S."/>
            <person name="Yamazaki S."/>
            <person name="Fujita N."/>
        </authorList>
    </citation>
    <scope>NUCLEOTIDE SEQUENCE [LARGE SCALE GENOMIC DNA]</scope>
    <source>
        <strain evidence="5 6">NBRC 16068</strain>
    </source>
</reference>
<proteinExistence type="inferred from homology"/>
<keyword evidence="6" id="KW-1185">Reference proteome</keyword>
<dbReference type="GO" id="GO:0016832">
    <property type="term" value="F:aldehyde-lyase activity"/>
    <property type="evidence" value="ECO:0007669"/>
    <property type="project" value="TreeGrafter"/>
</dbReference>